<organism evidence="10">
    <name type="scientific">Wolinella succinogenes (strain ATCC 29543 / DSM 1740 / CCUG 13145 / JCM 31913 / LMG 7466 / NCTC 11488 / FDC 602W)</name>
    <name type="common">Vibrio succinogenes</name>
    <dbReference type="NCBI Taxonomy" id="273121"/>
    <lineage>
        <taxon>Bacteria</taxon>
        <taxon>Pseudomonadati</taxon>
        <taxon>Campylobacterota</taxon>
        <taxon>Epsilonproteobacteria</taxon>
        <taxon>Campylobacterales</taxon>
        <taxon>Helicobacteraceae</taxon>
        <taxon>Wolinella</taxon>
    </lineage>
</organism>
<evidence type="ECO:0000313" key="10">
    <source>
        <dbReference type="Proteomes" id="UP000000422"/>
    </source>
</evidence>
<dbReference type="InterPro" id="IPR006235">
    <property type="entry name" value="OAc-hSer/O-AcSer_sulfhydrylase"/>
</dbReference>
<dbReference type="GO" id="GO:0003961">
    <property type="term" value="F:O-acetylhomoserine aminocarboxypropyltransferase activity"/>
    <property type="evidence" value="ECO:0007669"/>
    <property type="project" value="TreeGrafter"/>
</dbReference>
<gene>
    <name evidence="9" type="primary">METY</name>
    <name evidence="9" type="ordered locus">WS1894</name>
</gene>
<evidence type="ECO:0000256" key="1">
    <source>
        <dbReference type="ARBA" id="ARBA00001933"/>
    </source>
</evidence>
<dbReference type="CDD" id="cd00614">
    <property type="entry name" value="CGS_like"/>
    <property type="match status" value="1"/>
</dbReference>
<evidence type="ECO:0000256" key="7">
    <source>
        <dbReference type="PIRSR" id="PIRSR001434-2"/>
    </source>
</evidence>
<dbReference type="HOGENOM" id="CLU_018986_4_0_7"/>
<comment type="subunit">
    <text evidence="2">Homotetramer.</text>
</comment>
<name>Q7M844_WOLSU</name>
<evidence type="ECO:0000313" key="9">
    <source>
        <dbReference type="EMBL" id="CAE10904.1"/>
    </source>
</evidence>
<feature type="modified residue" description="N6-(pyridoxal phosphate)lysine" evidence="7">
    <location>
        <position position="204"/>
    </location>
</feature>
<dbReference type="BRENDA" id="2.5.1.49">
    <property type="organism ID" value="6642"/>
</dbReference>
<dbReference type="AlphaFoldDB" id="Q7M844"/>
<evidence type="ECO:0000256" key="5">
    <source>
        <dbReference type="ARBA" id="ARBA00060995"/>
    </source>
</evidence>
<dbReference type="KEGG" id="wsu:WS1894"/>
<proteinExistence type="inferred from homology"/>
<dbReference type="InterPro" id="IPR000277">
    <property type="entry name" value="Cys/Met-Metab_PyrdxlP-dep_enz"/>
</dbReference>
<dbReference type="GO" id="GO:0004124">
    <property type="term" value="F:cysteine synthase activity"/>
    <property type="evidence" value="ECO:0007669"/>
    <property type="project" value="TreeGrafter"/>
</dbReference>
<evidence type="ECO:0000256" key="4">
    <source>
        <dbReference type="ARBA" id="ARBA00022898"/>
    </source>
</evidence>
<dbReference type="NCBIfam" id="TIGR01326">
    <property type="entry name" value="OAH_OAS_sulfhy"/>
    <property type="match status" value="1"/>
</dbReference>
<dbReference type="GO" id="GO:0005737">
    <property type="term" value="C:cytoplasm"/>
    <property type="evidence" value="ECO:0007669"/>
    <property type="project" value="TreeGrafter"/>
</dbReference>
<evidence type="ECO:0000256" key="2">
    <source>
        <dbReference type="ARBA" id="ARBA00011881"/>
    </source>
</evidence>
<dbReference type="STRING" id="273121.WS1894"/>
<dbReference type="PIRSF" id="PIRSF001434">
    <property type="entry name" value="CGS"/>
    <property type="match status" value="1"/>
</dbReference>
<accession>Q7M844</accession>
<evidence type="ECO:0000256" key="3">
    <source>
        <dbReference type="ARBA" id="ARBA00022679"/>
    </source>
</evidence>
<keyword evidence="10" id="KW-1185">Reference proteome</keyword>
<protein>
    <recommendedName>
        <fullName evidence="6">O-succinylhomoserine sulfhydrylase</fullName>
    </recommendedName>
</protein>
<dbReference type="GO" id="GO:0006535">
    <property type="term" value="P:cysteine biosynthetic process from serine"/>
    <property type="evidence" value="ECO:0007669"/>
    <property type="project" value="TreeGrafter"/>
</dbReference>
<comment type="similarity">
    <text evidence="5">Belongs to the trans-sulfuration enzymes family. MetZ subfamily.</text>
</comment>
<dbReference type="Pfam" id="PF01053">
    <property type="entry name" value="Cys_Met_Meta_PP"/>
    <property type="match status" value="1"/>
</dbReference>
<sequence>MHPKTLAIQAGYEKGKGEKSIAVPIYQTTAYKFDDTEHGANLFDLKELGNIYTRIMNPTTDVLEKRVALLEGGVAALASASGMASIFYAVANLAQSGENIIATTQLYGGTLNQFTHTLSRFGIEVRFFDGNHPQEARALIDSKSRALFFESLTNPSIDVPEIDTLAKIADEYGIVSIVDNTVATPAICRPIEHGVDVVVHSASKYMGGQGLAIGGVLVESARVAEKLRGNPRYPHFNTPDPSYHGLVYASAPLPPFVLRARLALLRDIGATLSPFDSWLFIQGIETLSVRMREHSLSAMKIAHYLQNHPKVQAVYYPGLESDKNHANAVKYFDEGMFSGLLSFEVGDFELAQKIADSVKIFTLATNIGDTKSIITHSASTTHRQVSAEGLKKAGVTPGLVRLSIGLEDYRDLIEDLAQAIDG</sequence>
<dbReference type="GO" id="GO:0019346">
    <property type="term" value="P:transsulfuration"/>
    <property type="evidence" value="ECO:0007669"/>
    <property type="project" value="InterPro"/>
</dbReference>
<comment type="cofactor">
    <cofactor evidence="1 8">
        <name>pyridoxal 5'-phosphate</name>
        <dbReference type="ChEBI" id="CHEBI:597326"/>
    </cofactor>
</comment>
<dbReference type="Proteomes" id="UP000000422">
    <property type="component" value="Chromosome"/>
</dbReference>
<dbReference type="Gene3D" id="3.40.640.10">
    <property type="entry name" value="Type I PLP-dependent aspartate aminotransferase-like (Major domain)"/>
    <property type="match status" value="1"/>
</dbReference>
<dbReference type="InterPro" id="IPR015422">
    <property type="entry name" value="PyrdxlP-dep_Trfase_small"/>
</dbReference>
<dbReference type="GO" id="GO:0016829">
    <property type="term" value="F:lyase activity"/>
    <property type="evidence" value="ECO:0007669"/>
    <property type="project" value="UniProtKB-KW"/>
</dbReference>
<keyword evidence="4 7" id="KW-0663">Pyridoxal phosphate</keyword>
<dbReference type="PANTHER" id="PTHR43797:SF2">
    <property type="entry name" value="HOMOCYSTEINE_CYSTEINE SYNTHASE"/>
    <property type="match status" value="1"/>
</dbReference>
<dbReference type="GO" id="GO:0071269">
    <property type="term" value="P:L-homocysteine biosynthetic process"/>
    <property type="evidence" value="ECO:0007669"/>
    <property type="project" value="TreeGrafter"/>
</dbReference>
<dbReference type="eggNOG" id="COG2873">
    <property type="taxonomic scope" value="Bacteria"/>
</dbReference>
<dbReference type="EMBL" id="BX571662">
    <property type="protein sequence ID" value="CAE10904.1"/>
    <property type="molecule type" value="Genomic_DNA"/>
</dbReference>
<dbReference type="InterPro" id="IPR015424">
    <property type="entry name" value="PyrdxlP-dep_Trfase"/>
</dbReference>
<dbReference type="GO" id="GO:0030170">
    <property type="term" value="F:pyridoxal phosphate binding"/>
    <property type="evidence" value="ECO:0007669"/>
    <property type="project" value="InterPro"/>
</dbReference>
<dbReference type="FunFam" id="3.90.1150.10:FF:000033">
    <property type="entry name" value="Cystathionine gamma-synthase"/>
    <property type="match status" value="1"/>
</dbReference>
<dbReference type="InterPro" id="IPR015421">
    <property type="entry name" value="PyrdxlP-dep_Trfase_major"/>
</dbReference>
<dbReference type="Gene3D" id="3.90.1150.10">
    <property type="entry name" value="Aspartate Aminotransferase, domain 1"/>
    <property type="match status" value="1"/>
</dbReference>
<keyword evidence="3 9" id="KW-0808">Transferase</keyword>
<reference evidence="9 10" key="1">
    <citation type="journal article" date="2003" name="Proc. Natl. Acad. Sci. U.S.A.">
        <title>Complete genome sequence and analysis of Wolinella succinogenes.</title>
        <authorList>
            <person name="Baar C."/>
            <person name="Eppinger M."/>
            <person name="Raddatz G."/>
            <person name="Simon JM."/>
            <person name="Lanz C."/>
            <person name="Klimmek O."/>
            <person name="Nandakumar R."/>
            <person name="Gross R."/>
            <person name="Rosinus A."/>
            <person name="Keller H."/>
            <person name="Jagtap P."/>
            <person name="Linke B."/>
            <person name="Meyer F."/>
            <person name="Lederer H."/>
            <person name="Schuster S.C."/>
        </authorList>
    </citation>
    <scope>NUCLEOTIDE SEQUENCE [LARGE SCALE GENOMIC DNA]</scope>
    <source>
        <strain evidence="10">ATCC 29543 / DSM 1740 / CCUG 13145 / JCM 31913 / LMG 7466 / NCTC 11488 / FDC 602W</strain>
    </source>
</reference>
<evidence type="ECO:0000256" key="6">
    <source>
        <dbReference type="ARBA" id="ARBA00071157"/>
    </source>
</evidence>
<keyword evidence="9" id="KW-0456">Lyase</keyword>
<evidence type="ECO:0000256" key="8">
    <source>
        <dbReference type="RuleBase" id="RU362118"/>
    </source>
</evidence>
<dbReference type="PANTHER" id="PTHR43797">
    <property type="entry name" value="HOMOCYSTEINE/CYSTEINE SYNTHASE"/>
    <property type="match status" value="1"/>
</dbReference>
<dbReference type="SUPFAM" id="SSF53383">
    <property type="entry name" value="PLP-dependent transferases"/>
    <property type="match status" value="1"/>
</dbReference>
<dbReference type="RefSeq" id="WP_011139687.1">
    <property type="nucleotide sequence ID" value="NC_005090.1"/>
</dbReference>
<dbReference type="FunFam" id="3.40.640.10:FF:000035">
    <property type="entry name" value="O-succinylhomoserine sulfhydrylase"/>
    <property type="match status" value="1"/>
</dbReference>